<dbReference type="GO" id="GO:0046933">
    <property type="term" value="F:proton-transporting ATP synthase activity, rotational mechanism"/>
    <property type="evidence" value="ECO:0007669"/>
    <property type="project" value="TreeGrafter"/>
</dbReference>
<feature type="transmembrane region" description="Helical" evidence="18">
    <location>
        <begin position="56"/>
        <end position="76"/>
    </location>
</feature>
<evidence type="ECO:0000313" key="19">
    <source>
        <dbReference type="Ensembl" id="ENSEBUP00000016579.1"/>
    </source>
</evidence>
<dbReference type="PANTHER" id="PTHR13080:SF16">
    <property type="entry name" value="ATP SYNTHASE SUBUNIT F, MITOCHONDRIAL"/>
    <property type="match status" value="1"/>
</dbReference>
<keyword evidence="12" id="KW-0496">Mitochondrion</keyword>
<evidence type="ECO:0000256" key="3">
    <source>
        <dbReference type="ARBA" id="ARBA00022448"/>
    </source>
</evidence>
<keyword evidence="10" id="KW-0007">Acetylation</keyword>
<keyword evidence="8" id="KW-0999">Mitochondrion inner membrane</keyword>
<dbReference type="GO" id="GO:0042776">
    <property type="term" value="P:proton motive force-driven mitochondrial ATP synthesis"/>
    <property type="evidence" value="ECO:0007669"/>
    <property type="project" value="TreeGrafter"/>
</dbReference>
<organism evidence="19 20">
    <name type="scientific">Eptatretus burgeri</name>
    <name type="common">Inshore hagfish</name>
    <dbReference type="NCBI Taxonomy" id="7764"/>
    <lineage>
        <taxon>Eukaryota</taxon>
        <taxon>Metazoa</taxon>
        <taxon>Chordata</taxon>
        <taxon>Craniata</taxon>
        <taxon>Vertebrata</taxon>
        <taxon>Cyclostomata</taxon>
        <taxon>Myxini</taxon>
        <taxon>Myxiniformes</taxon>
        <taxon>Myxinidae</taxon>
        <taxon>Eptatretinae</taxon>
        <taxon>Eptatretus</taxon>
    </lineage>
</organism>
<evidence type="ECO:0000256" key="13">
    <source>
        <dbReference type="ARBA" id="ARBA00023136"/>
    </source>
</evidence>
<evidence type="ECO:0000256" key="14">
    <source>
        <dbReference type="ARBA" id="ARBA00023310"/>
    </source>
</evidence>
<dbReference type="AlphaFoldDB" id="A0A8C4QJZ6"/>
<keyword evidence="5" id="KW-0597">Phosphoprotein</keyword>
<keyword evidence="13 18" id="KW-0472">Membrane</keyword>
<keyword evidence="9 18" id="KW-1133">Transmembrane helix</keyword>
<evidence type="ECO:0000256" key="11">
    <source>
        <dbReference type="ARBA" id="ARBA00023065"/>
    </source>
</evidence>
<evidence type="ECO:0000256" key="10">
    <source>
        <dbReference type="ARBA" id="ARBA00022990"/>
    </source>
</evidence>
<evidence type="ECO:0000256" key="4">
    <source>
        <dbReference type="ARBA" id="ARBA00022547"/>
    </source>
</evidence>
<protein>
    <recommendedName>
        <fullName evidence="17">ATP synthase F(0) complex subunit f, mitochondrial</fullName>
    </recommendedName>
    <alternativeName>
        <fullName evidence="15">ATP synthase membrane subunit f</fullName>
    </alternativeName>
</protein>
<proteinExistence type="inferred from homology"/>
<evidence type="ECO:0000256" key="16">
    <source>
        <dbReference type="ARBA" id="ARBA00054012"/>
    </source>
</evidence>
<comment type="similarity">
    <text evidence="2">Belongs to the ATPase F chain family.</text>
</comment>
<evidence type="ECO:0000256" key="17">
    <source>
        <dbReference type="ARBA" id="ARBA00070733"/>
    </source>
</evidence>
<dbReference type="GeneTree" id="ENSGT00510000046986"/>
<keyword evidence="11" id="KW-0406">Ion transport</keyword>
<evidence type="ECO:0000256" key="6">
    <source>
        <dbReference type="ARBA" id="ARBA00022692"/>
    </source>
</evidence>
<reference evidence="19" key="1">
    <citation type="submission" date="2025-08" db="UniProtKB">
        <authorList>
            <consortium name="Ensembl"/>
        </authorList>
    </citation>
    <scope>IDENTIFICATION</scope>
</reference>
<dbReference type="InterPro" id="IPR019344">
    <property type="entry name" value="F1F0-ATPsyn_F_prd"/>
</dbReference>
<dbReference type="OMA" id="HKYVQPK"/>
<evidence type="ECO:0000256" key="12">
    <source>
        <dbReference type="ARBA" id="ARBA00023128"/>
    </source>
</evidence>
<evidence type="ECO:0000256" key="8">
    <source>
        <dbReference type="ARBA" id="ARBA00022792"/>
    </source>
</evidence>
<sequence>MANKPVLAEQRLLDVKLGDLPPWFAKADYTPKGVLGAFRRGYQRYFNKYINVKRGGLPGISMILTAYVVVSYYFVYDNTKHDMWRKHH</sequence>
<comment type="function">
    <text evidence="16">Subunit f, of the mitochondrial membrane ATP synthase complex (F(1)F(0) ATP synthase or Complex V) that produces ATP from ADP in the presence of a proton gradient across the membrane which is generated by electron transport complexes of the respiratory chain. ATP synthase complex consist of a soluble F(1) head domain - the catalytic core - and a membrane F(1) domain - the membrane proton channel. These two domains are linked by a central stalk rotating inside the F(1) region and a stationary peripheral stalk. During catalysis, ATP synthesis in the catalytic domain of F(1) is coupled via a rotary mechanism of the central stalk subunits to proton translocation. In vivo, can only synthesize ATP although its ATP hydrolase activity can be activated artificially in vitro. Part of the complex F(0) domain.</text>
</comment>
<evidence type="ECO:0000256" key="2">
    <source>
        <dbReference type="ARBA" id="ARBA00005895"/>
    </source>
</evidence>
<dbReference type="Proteomes" id="UP000694388">
    <property type="component" value="Unplaced"/>
</dbReference>
<keyword evidence="3" id="KW-0813">Transport</keyword>
<evidence type="ECO:0000256" key="5">
    <source>
        <dbReference type="ARBA" id="ARBA00022553"/>
    </source>
</evidence>
<dbReference type="GO" id="GO:0005743">
    <property type="term" value="C:mitochondrial inner membrane"/>
    <property type="evidence" value="ECO:0007669"/>
    <property type="project" value="UniProtKB-SubCell"/>
</dbReference>
<evidence type="ECO:0000256" key="18">
    <source>
        <dbReference type="SAM" id="Phobius"/>
    </source>
</evidence>
<comment type="subcellular location">
    <subcellularLocation>
        <location evidence="1">Mitochondrion inner membrane</location>
        <topology evidence="1">Single-pass membrane protein</topology>
    </subcellularLocation>
</comment>
<name>A0A8C4QJZ6_EPTBU</name>
<dbReference type="PANTHER" id="PTHR13080">
    <property type="entry name" value="ATP SYNTHASE F CHAIN, MITOCHONDRIAL-RELATED"/>
    <property type="match status" value="1"/>
</dbReference>
<evidence type="ECO:0000256" key="9">
    <source>
        <dbReference type="ARBA" id="ARBA00022989"/>
    </source>
</evidence>
<evidence type="ECO:0000313" key="20">
    <source>
        <dbReference type="Proteomes" id="UP000694388"/>
    </source>
</evidence>
<evidence type="ECO:0000256" key="15">
    <source>
        <dbReference type="ARBA" id="ARBA00032201"/>
    </source>
</evidence>
<dbReference type="GO" id="GO:0045259">
    <property type="term" value="C:proton-transporting ATP synthase complex"/>
    <property type="evidence" value="ECO:0007669"/>
    <property type="project" value="UniProtKB-KW"/>
</dbReference>
<keyword evidence="6 18" id="KW-0812">Transmembrane</keyword>
<keyword evidence="14" id="KW-0066">ATP synthesis</keyword>
<dbReference type="Ensembl" id="ENSEBUT00000017155.1">
    <property type="protein sequence ID" value="ENSEBUP00000016579.1"/>
    <property type="gene ID" value="ENSEBUG00000010398.1"/>
</dbReference>
<accession>A0A8C4QJZ6</accession>
<keyword evidence="7" id="KW-0375">Hydrogen ion transport</keyword>
<keyword evidence="4" id="KW-0138">CF(0)</keyword>
<reference evidence="19" key="2">
    <citation type="submission" date="2025-09" db="UniProtKB">
        <authorList>
            <consortium name="Ensembl"/>
        </authorList>
    </citation>
    <scope>IDENTIFICATION</scope>
</reference>
<evidence type="ECO:0000256" key="1">
    <source>
        <dbReference type="ARBA" id="ARBA00004434"/>
    </source>
</evidence>
<dbReference type="Pfam" id="PF10206">
    <property type="entry name" value="WRW"/>
    <property type="match status" value="1"/>
</dbReference>
<keyword evidence="20" id="KW-1185">Reference proteome</keyword>
<evidence type="ECO:0000256" key="7">
    <source>
        <dbReference type="ARBA" id="ARBA00022781"/>
    </source>
</evidence>